<dbReference type="RefSeq" id="WP_245751956.1">
    <property type="nucleotide sequence ID" value="NZ_FOOK01000002.1"/>
</dbReference>
<evidence type="ECO:0000259" key="6">
    <source>
        <dbReference type="SMART" id="SM00849"/>
    </source>
</evidence>
<feature type="domain" description="Metallo-beta-lactamase" evidence="6">
    <location>
        <begin position="12"/>
        <end position="191"/>
    </location>
</feature>
<dbReference type="STRING" id="201973.SAMN04488025_1027"/>
<dbReference type="CDD" id="cd06262">
    <property type="entry name" value="metallo-hydrolase-like_MBL-fold"/>
    <property type="match status" value="1"/>
</dbReference>
<evidence type="ECO:0000256" key="4">
    <source>
        <dbReference type="ARBA" id="ARBA00022833"/>
    </source>
</evidence>
<dbReference type="PANTHER" id="PTHR46233">
    <property type="entry name" value="HYDROXYACYLGLUTATHIONE HYDROLASE GLOC"/>
    <property type="match status" value="1"/>
</dbReference>
<evidence type="ECO:0000256" key="3">
    <source>
        <dbReference type="ARBA" id="ARBA00022801"/>
    </source>
</evidence>
<dbReference type="EMBL" id="FOOK01000002">
    <property type="protein sequence ID" value="SFF66001.1"/>
    <property type="molecule type" value="Genomic_DNA"/>
</dbReference>
<keyword evidence="8" id="KW-1185">Reference proteome</keyword>
<protein>
    <submittedName>
        <fullName evidence="7">Glyoxylase, beta-lactamase superfamily II</fullName>
    </submittedName>
</protein>
<dbReference type="SUPFAM" id="SSF56281">
    <property type="entry name" value="Metallo-hydrolase/oxidoreductase"/>
    <property type="match status" value="1"/>
</dbReference>
<dbReference type="InterPro" id="IPR051453">
    <property type="entry name" value="MBL_Glyoxalase_II"/>
</dbReference>
<evidence type="ECO:0000313" key="7">
    <source>
        <dbReference type="EMBL" id="SFF66001.1"/>
    </source>
</evidence>
<feature type="region of interest" description="Disordered" evidence="5">
    <location>
        <begin position="192"/>
        <end position="211"/>
    </location>
</feature>
<reference evidence="7 8" key="1">
    <citation type="submission" date="2016-10" db="EMBL/GenBank/DDBJ databases">
        <authorList>
            <person name="de Groot N.N."/>
        </authorList>
    </citation>
    <scope>NUCLEOTIDE SEQUENCE [LARGE SCALE GENOMIC DNA]</scope>
    <source>
        <strain evidence="7 8">DSM 44945</strain>
    </source>
</reference>
<dbReference type="PANTHER" id="PTHR46233:SF3">
    <property type="entry name" value="HYDROXYACYLGLUTATHIONE HYDROLASE GLOC"/>
    <property type="match status" value="1"/>
</dbReference>
<dbReference type="InterPro" id="IPR036866">
    <property type="entry name" value="RibonucZ/Hydroxyglut_hydro"/>
</dbReference>
<dbReference type="Gene3D" id="3.60.15.10">
    <property type="entry name" value="Ribonuclease Z/Hydroxyacylglutathione hydrolase-like"/>
    <property type="match status" value="1"/>
</dbReference>
<keyword evidence="4" id="KW-0862">Zinc</keyword>
<comment type="cofactor">
    <cofactor evidence="1">
        <name>Zn(2+)</name>
        <dbReference type="ChEBI" id="CHEBI:29105"/>
    </cofactor>
</comment>
<keyword evidence="3" id="KW-0378">Hydrolase</keyword>
<dbReference type="SMART" id="SM00849">
    <property type="entry name" value="Lactamase_B"/>
    <property type="match status" value="1"/>
</dbReference>
<proteinExistence type="predicted"/>
<gene>
    <name evidence="7" type="ORF">SAMN04488025_1027</name>
</gene>
<evidence type="ECO:0000313" key="8">
    <source>
        <dbReference type="Proteomes" id="UP000198661"/>
    </source>
</evidence>
<dbReference type="InterPro" id="IPR001279">
    <property type="entry name" value="Metallo-B-lactamas"/>
</dbReference>
<evidence type="ECO:0000256" key="2">
    <source>
        <dbReference type="ARBA" id="ARBA00022723"/>
    </source>
</evidence>
<name>A0A1I2KLK7_9BACL</name>
<dbReference type="AlphaFoldDB" id="A0A1I2KLK7"/>
<sequence>MRVESLALGPLMANCYLLYDEHSRRGVVVDPGAEPDRVLTRIGELGLQVEAVLLTHAHFDHIGAVEPVREKTGAPVYVHRLEEDWLTDPLKNGSGLWPGLEPVRCREADHYLEGGESLVFFGHTFRVLHTPGHSPGSVTYALDGLVVSGDVLFAGSIGRTDLPGGDFDTLMRSIHDHLMVLPEETRVCPGHGPETTVGREQETNPFLHGFR</sequence>
<accession>A0A1I2KLK7</accession>
<evidence type="ECO:0000256" key="5">
    <source>
        <dbReference type="SAM" id="MobiDB-lite"/>
    </source>
</evidence>
<dbReference type="Proteomes" id="UP000198661">
    <property type="component" value="Unassembled WGS sequence"/>
</dbReference>
<dbReference type="GO" id="GO:0046872">
    <property type="term" value="F:metal ion binding"/>
    <property type="evidence" value="ECO:0007669"/>
    <property type="project" value="UniProtKB-KW"/>
</dbReference>
<organism evidence="7 8">
    <name type="scientific">Planifilum fulgidum</name>
    <dbReference type="NCBI Taxonomy" id="201973"/>
    <lineage>
        <taxon>Bacteria</taxon>
        <taxon>Bacillati</taxon>
        <taxon>Bacillota</taxon>
        <taxon>Bacilli</taxon>
        <taxon>Bacillales</taxon>
        <taxon>Thermoactinomycetaceae</taxon>
        <taxon>Planifilum</taxon>
    </lineage>
</organism>
<dbReference type="GO" id="GO:0016787">
    <property type="term" value="F:hydrolase activity"/>
    <property type="evidence" value="ECO:0007669"/>
    <property type="project" value="UniProtKB-KW"/>
</dbReference>
<dbReference type="Pfam" id="PF00753">
    <property type="entry name" value="Lactamase_B"/>
    <property type="match status" value="1"/>
</dbReference>
<evidence type="ECO:0000256" key="1">
    <source>
        <dbReference type="ARBA" id="ARBA00001947"/>
    </source>
</evidence>
<keyword evidence="2" id="KW-0479">Metal-binding</keyword>